<dbReference type="EMBL" id="GG657754">
    <property type="protein sequence ID" value="EFL22118.1"/>
    <property type="molecule type" value="Genomic_DNA"/>
</dbReference>
<dbReference type="Pfam" id="PF00561">
    <property type="entry name" value="Abhydrolase_1"/>
    <property type="match status" value="1"/>
</dbReference>
<dbReference type="GO" id="GO:0016787">
    <property type="term" value="F:hydrolase activity"/>
    <property type="evidence" value="ECO:0007669"/>
    <property type="project" value="UniProtKB-KW"/>
</dbReference>
<keyword evidence="4" id="KW-1185">Reference proteome</keyword>
<dbReference type="STRING" id="457427.SSOG_01830"/>
<accession>D9WSH7</accession>
<dbReference type="SUPFAM" id="SSF53474">
    <property type="entry name" value="alpha/beta-Hydrolases"/>
    <property type="match status" value="1"/>
</dbReference>
<dbReference type="PANTHER" id="PTHR43798:SF31">
    <property type="entry name" value="AB HYDROLASE SUPERFAMILY PROTEIN YCLE"/>
    <property type="match status" value="1"/>
</dbReference>
<dbReference type="RefSeq" id="WP_009713939.1">
    <property type="nucleotide sequence ID" value="NZ_GG657754.1"/>
</dbReference>
<evidence type="ECO:0000259" key="2">
    <source>
        <dbReference type="Pfam" id="PF00561"/>
    </source>
</evidence>
<dbReference type="InterPro" id="IPR029058">
    <property type="entry name" value="AB_hydrolase_fold"/>
</dbReference>
<protein>
    <submittedName>
        <fullName evidence="3">Putative hydrolase</fullName>
    </submittedName>
</protein>
<organism evidence="3 4">
    <name type="scientific">Streptomyces himastatinicus ATCC 53653</name>
    <dbReference type="NCBI Taxonomy" id="457427"/>
    <lineage>
        <taxon>Bacteria</taxon>
        <taxon>Bacillati</taxon>
        <taxon>Actinomycetota</taxon>
        <taxon>Actinomycetes</taxon>
        <taxon>Kitasatosporales</taxon>
        <taxon>Streptomycetaceae</taxon>
        <taxon>Streptomyces</taxon>
        <taxon>Streptomyces violaceusniger group</taxon>
    </lineage>
</organism>
<dbReference type="InterPro" id="IPR000639">
    <property type="entry name" value="Epox_hydrolase-like"/>
</dbReference>
<dbReference type="HOGENOM" id="CLU_020336_7_1_11"/>
<sequence>MGALVPATPHPTVELRRVTAGGITLNVALTGEGPAVLLLHGFPHTWELWTDILDGLAAHHRVIAPDMRGIGASDPAADGYDAGTLATDAEALLEALGETSATVVGIDAGTPPAFLLAMRRPELVRRLVLMEALLGRLPGAEGFLAHGAPWWFGFHAEPGLAEHVLPGHEARYIDWFLDSGTLGHGVRPALRDAFVRAHTGSEALRRAFSSYRALATSAQQIQAETDSGRRLTMPTMTIGAHPVGTALEHQVRPLADDLTGHLIEDCGHIIPLHRPDALLGLLRPFLAT</sequence>
<evidence type="ECO:0000256" key="1">
    <source>
        <dbReference type="ARBA" id="ARBA00022801"/>
    </source>
</evidence>
<evidence type="ECO:0000313" key="3">
    <source>
        <dbReference type="EMBL" id="EFL22118.1"/>
    </source>
</evidence>
<keyword evidence="1 3" id="KW-0378">Hydrolase</keyword>
<dbReference type="PRINTS" id="PR00111">
    <property type="entry name" value="ABHYDROLASE"/>
</dbReference>
<gene>
    <name evidence="3" type="ORF">SSOG_01830</name>
</gene>
<dbReference type="Proteomes" id="UP000003963">
    <property type="component" value="Unassembled WGS sequence"/>
</dbReference>
<dbReference type="PRINTS" id="PR00412">
    <property type="entry name" value="EPOXHYDRLASE"/>
</dbReference>
<dbReference type="InterPro" id="IPR000073">
    <property type="entry name" value="AB_hydrolase_1"/>
</dbReference>
<dbReference type="PANTHER" id="PTHR43798">
    <property type="entry name" value="MONOACYLGLYCEROL LIPASE"/>
    <property type="match status" value="1"/>
</dbReference>
<reference evidence="3 4" key="1">
    <citation type="submission" date="2009-02" db="EMBL/GenBank/DDBJ databases">
        <title>Annotation of Streptomyces hygroscopicus strain ATCC 53653.</title>
        <authorList>
            <consortium name="The Broad Institute Genome Sequencing Platform"/>
            <consortium name="Broad Institute Microbial Sequencing Center"/>
            <person name="Fischbach M."/>
            <person name="Godfrey P."/>
            <person name="Ward D."/>
            <person name="Young S."/>
            <person name="Zeng Q."/>
            <person name="Koehrsen M."/>
            <person name="Alvarado L."/>
            <person name="Berlin A.M."/>
            <person name="Bochicchio J."/>
            <person name="Borenstein D."/>
            <person name="Chapman S.B."/>
            <person name="Chen Z."/>
            <person name="Engels R."/>
            <person name="Freedman E."/>
            <person name="Gellesch M."/>
            <person name="Goldberg J."/>
            <person name="Griggs A."/>
            <person name="Gujja S."/>
            <person name="Heilman E.R."/>
            <person name="Heiman D.I."/>
            <person name="Hepburn T.A."/>
            <person name="Howarth C."/>
            <person name="Jen D."/>
            <person name="Larson L."/>
            <person name="Lewis B."/>
            <person name="Mehta T."/>
            <person name="Park D."/>
            <person name="Pearson M."/>
            <person name="Richards J."/>
            <person name="Roberts A."/>
            <person name="Saif S."/>
            <person name="Shea T.D."/>
            <person name="Shenoy N."/>
            <person name="Sisk P."/>
            <person name="Stolte C."/>
            <person name="Sykes S.N."/>
            <person name="Thomson T."/>
            <person name="Walk T."/>
            <person name="White J."/>
            <person name="Yandava C."/>
            <person name="Straight P."/>
            <person name="Clardy J."/>
            <person name="Hung D."/>
            <person name="Kolter R."/>
            <person name="Mekalanos J."/>
            <person name="Walker S."/>
            <person name="Walsh C.T."/>
            <person name="Wieland-Brown L.C."/>
            <person name="Haas B."/>
            <person name="Nusbaum C."/>
            <person name="Birren B."/>
        </authorList>
    </citation>
    <scope>NUCLEOTIDE SEQUENCE [LARGE SCALE GENOMIC DNA]</scope>
    <source>
        <strain evidence="3 4">ATCC 53653</strain>
    </source>
</reference>
<dbReference type="AlphaFoldDB" id="D9WSH7"/>
<proteinExistence type="predicted"/>
<feature type="domain" description="AB hydrolase-1" evidence="2">
    <location>
        <begin position="34"/>
        <end position="271"/>
    </location>
</feature>
<dbReference type="Gene3D" id="3.40.50.1820">
    <property type="entry name" value="alpha/beta hydrolase"/>
    <property type="match status" value="1"/>
</dbReference>
<dbReference type="InterPro" id="IPR050266">
    <property type="entry name" value="AB_hydrolase_sf"/>
</dbReference>
<evidence type="ECO:0000313" key="4">
    <source>
        <dbReference type="Proteomes" id="UP000003963"/>
    </source>
</evidence>
<name>D9WSH7_9ACTN</name>
<dbReference type="GO" id="GO:0016020">
    <property type="term" value="C:membrane"/>
    <property type="evidence" value="ECO:0007669"/>
    <property type="project" value="TreeGrafter"/>
</dbReference>